<organism evidence="8 9">
    <name type="scientific">Stygiolobus azoricus</name>
    <dbReference type="NCBI Taxonomy" id="41675"/>
    <lineage>
        <taxon>Archaea</taxon>
        <taxon>Thermoproteota</taxon>
        <taxon>Thermoprotei</taxon>
        <taxon>Sulfolobales</taxon>
        <taxon>Sulfolobaceae</taxon>
        <taxon>Stygiolobus</taxon>
    </lineage>
</organism>
<keyword evidence="3 8" id="KW-0418">Kinase</keyword>
<keyword evidence="1" id="KW-0808">Transferase</keyword>
<evidence type="ECO:0000256" key="5">
    <source>
        <dbReference type="ARBA" id="ARBA00037982"/>
    </source>
</evidence>
<dbReference type="PROSITE" id="PS50005">
    <property type="entry name" value="TPR"/>
    <property type="match status" value="2"/>
</dbReference>
<evidence type="ECO:0000313" key="9">
    <source>
        <dbReference type="Proteomes" id="UP000423396"/>
    </source>
</evidence>
<dbReference type="SMART" id="SM00220">
    <property type="entry name" value="S_TKc"/>
    <property type="match status" value="1"/>
</dbReference>
<dbReference type="Pfam" id="PF00069">
    <property type="entry name" value="Pkinase"/>
    <property type="match status" value="1"/>
</dbReference>
<accession>A0A650CPC6</accession>
<keyword evidence="2" id="KW-0547">Nucleotide-binding</keyword>
<dbReference type="Gene3D" id="1.10.510.10">
    <property type="entry name" value="Transferase(Phosphotransferase) domain 1"/>
    <property type="match status" value="1"/>
</dbReference>
<dbReference type="GO" id="GO:0005737">
    <property type="term" value="C:cytoplasm"/>
    <property type="evidence" value="ECO:0007669"/>
    <property type="project" value="TreeGrafter"/>
</dbReference>
<dbReference type="KEGG" id="sazo:D1868_06560"/>
<dbReference type="Pfam" id="PF13432">
    <property type="entry name" value="TPR_16"/>
    <property type="match status" value="1"/>
</dbReference>
<dbReference type="Gene3D" id="3.30.200.20">
    <property type="entry name" value="Phosphorylase Kinase, domain 1"/>
    <property type="match status" value="1"/>
</dbReference>
<dbReference type="InterPro" id="IPR017441">
    <property type="entry name" value="Protein_kinase_ATP_BS"/>
</dbReference>
<proteinExistence type="inferred from homology"/>
<dbReference type="InterPro" id="IPR050339">
    <property type="entry name" value="CC_SR_Kinase"/>
</dbReference>
<reference evidence="8 9" key="1">
    <citation type="submission" date="2019-10" db="EMBL/GenBank/DDBJ databases">
        <title>Genome Sequences from Six Type Strain Members of the Archaeal Family Sulfolobaceae: Acidianus ambivalens, Acidianus infernus, Metallosphaera prunae, Stygiolobus azoricus, Sulfolobus metallicus, and Sulfurisphaera ohwakuensis.</title>
        <authorList>
            <person name="Counts J.A."/>
            <person name="Kelly R.M."/>
        </authorList>
    </citation>
    <scope>NUCLEOTIDE SEQUENCE [LARGE SCALE GENOMIC DNA]</scope>
    <source>
        <strain evidence="8 9">FC6</strain>
    </source>
</reference>
<name>A0A650CPC6_9CREN</name>
<dbReference type="SMART" id="SM00028">
    <property type="entry name" value="TPR"/>
    <property type="match status" value="3"/>
</dbReference>
<dbReference type="InterPro" id="IPR008271">
    <property type="entry name" value="Ser/Thr_kinase_AS"/>
</dbReference>
<feature type="repeat" description="TPR" evidence="6">
    <location>
        <begin position="187"/>
        <end position="220"/>
    </location>
</feature>
<dbReference type="SUPFAM" id="SSF56112">
    <property type="entry name" value="Protein kinase-like (PK-like)"/>
    <property type="match status" value="1"/>
</dbReference>
<dbReference type="GeneID" id="42798716"/>
<gene>
    <name evidence="8" type="ORF">D1868_06560</name>
</gene>
<keyword evidence="4" id="KW-0067">ATP-binding</keyword>
<evidence type="ECO:0000256" key="3">
    <source>
        <dbReference type="ARBA" id="ARBA00022777"/>
    </source>
</evidence>
<dbReference type="GO" id="GO:0005524">
    <property type="term" value="F:ATP binding"/>
    <property type="evidence" value="ECO:0007669"/>
    <property type="project" value="UniProtKB-KW"/>
</dbReference>
<keyword evidence="6" id="KW-0802">TPR repeat</keyword>
<dbReference type="InterPro" id="IPR011009">
    <property type="entry name" value="Kinase-like_dom_sf"/>
</dbReference>
<dbReference type="PROSITE" id="PS50011">
    <property type="entry name" value="PROTEIN_KINASE_DOM"/>
    <property type="match status" value="1"/>
</dbReference>
<feature type="repeat" description="TPR" evidence="6">
    <location>
        <begin position="4"/>
        <end position="37"/>
    </location>
</feature>
<dbReference type="RefSeq" id="WP_156006714.1">
    <property type="nucleotide sequence ID" value="NZ_CP045483.1"/>
</dbReference>
<dbReference type="AlphaFoldDB" id="A0A650CPC6"/>
<dbReference type="Proteomes" id="UP000423396">
    <property type="component" value="Chromosome"/>
</dbReference>
<dbReference type="Gene3D" id="1.25.40.10">
    <property type="entry name" value="Tetratricopeptide repeat domain"/>
    <property type="match status" value="1"/>
</dbReference>
<dbReference type="CDD" id="cd14014">
    <property type="entry name" value="STKc_PknB_like"/>
    <property type="match status" value="1"/>
</dbReference>
<dbReference type="SUPFAM" id="SSF81901">
    <property type="entry name" value="HCP-like"/>
    <property type="match status" value="1"/>
</dbReference>
<feature type="domain" description="Protein kinase" evidence="7">
    <location>
        <begin position="294"/>
        <end position="583"/>
    </location>
</feature>
<comment type="similarity">
    <text evidence="5">Belongs to the protein kinase superfamily. Ser/Thr protein kinase family. GCN2 subfamily.</text>
</comment>
<dbReference type="OrthoDB" id="41005at2157"/>
<protein>
    <submittedName>
        <fullName evidence="8">Protein kinase</fullName>
    </submittedName>
</protein>
<dbReference type="InterPro" id="IPR011990">
    <property type="entry name" value="TPR-like_helical_dom_sf"/>
</dbReference>
<evidence type="ECO:0000256" key="4">
    <source>
        <dbReference type="ARBA" id="ARBA00022840"/>
    </source>
</evidence>
<evidence type="ECO:0000256" key="1">
    <source>
        <dbReference type="ARBA" id="ARBA00022679"/>
    </source>
</evidence>
<dbReference type="InterPro" id="IPR000719">
    <property type="entry name" value="Prot_kinase_dom"/>
</dbReference>
<evidence type="ECO:0000259" key="7">
    <source>
        <dbReference type="PROSITE" id="PS50011"/>
    </source>
</evidence>
<dbReference type="PANTHER" id="PTHR11042:SF178">
    <property type="entry name" value="EUKARYOTIC TRANSLATION INITIATION FACTOR 2-ALPHA KINASE 1"/>
    <property type="match status" value="1"/>
</dbReference>
<evidence type="ECO:0000256" key="2">
    <source>
        <dbReference type="ARBA" id="ARBA00022741"/>
    </source>
</evidence>
<dbReference type="InterPro" id="IPR019734">
    <property type="entry name" value="TPR_rpt"/>
</dbReference>
<dbReference type="PROSITE" id="PS00107">
    <property type="entry name" value="PROTEIN_KINASE_ATP"/>
    <property type="match status" value="1"/>
</dbReference>
<evidence type="ECO:0000313" key="8">
    <source>
        <dbReference type="EMBL" id="QGR19691.1"/>
    </source>
</evidence>
<dbReference type="PANTHER" id="PTHR11042">
    <property type="entry name" value="EUKARYOTIC TRANSLATION INITIATION FACTOR 2-ALPHA KINASE EIF2-ALPHA KINASE -RELATED"/>
    <property type="match status" value="1"/>
</dbReference>
<dbReference type="GO" id="GO:0004672">
    <property type="term" value="F:protein kinase activity"/>
    <property type="evidence" value="ECO:0007669"/>
    <property type="project" value="InterPro"/>
</dbReference>
<keyword evidence="9" id="KW-1185">Reference proteome</keyword>
<dbReference type="EMBL" id="CP045483">
    <property type="protein sequence ID" value="QGR19691.1"/>
    <property type="molecule type" value="Genomic_DNA"/>
</dbReference>
<dbReference type="PROSITE" id="PS00108">
    <property type="entry name" value="PROTEIN_KINASE_ST"/>
    <property type="match status" value="1"/>
</dbReference>
<evidence type="ECO:0000256" key="6">
    <source>
        <dbReference type="PROSITE-ProRule" id="PRU00339"/>
    </source>
</evidence>
<sequence>MSSLRSLISQGRQFYDSRDYYNAYKTFERAYKMFPDREEVLLWKGKTEIKLGKLKTAINTLRKVVEGYNKDSWEALYTLALAIYYYSFFLATSSSRKKNLKVALDYTEKAYIKSKKNKSEIASLRSVIIAELGQLGEAEKSLSAVRKGNNFNPPVSIALTHIYRLKGLLTEAIYEIDRVLLYEPNNVDALIERALVLRDKGTYDQALVTLDIALQTEPTNILAMFFKAEVLETVGRRNEAMALYKVIDSIVPSPLIKKKLSASQPKSLPSKPLSPSAPINWNPKVWVGKKLSIYEVTDVLGEGGNGYVLKAKTPKGNEVAVKVLKIYTGVPEEHFDTLISEANSLSKLSSDPNVVKVYAVHVDKFLIEEVLTGNLTFYKREPPMLVMEFMRGGNMAELMHEDKFFYSTQWNKAVYRAIASVASALYQMHKLGLVHMDVKPQNIFLTEKPNYPYDLQNVKFKLGDLGSVVRVNGKVLQLTVEYASPEAYLENAKPYFDVFSLGMTMYVLLTRKLDRPDLQEMNNAYNCYQRKDFNCVRYEVRKAQGKLRGWDPNVPTEVKPLLMSMISPDPVRRPTSLEVHNLLLKLL</sequence>